<dbReference type="RefSeq" id="WP_378572037.1">
    <property type="nucleotide sequence ID" value="NZ_JBHSFQ010000004.1"/>
</dbReference>
<name>A0ABV9DSM6_9ACTN</name>
<accession>A0ABV9DSM6</accession>
<dbReference type="InterPro" id="IPR045794">
    <property type="entry name" value="Trypco1"/>
</dbReference>
<gene>
    <name evidence="2" type="ORF">ACFO4E_06085</name>
</gene>
<reference evidence="3" key="1">
    <citation type="journal article" date="2019" name="Int. J. Syst. Evol. Microbiol.">
        <title>The Global Catalogue of Microorganisms (GCM) 10K type strain sequencing project: providing services to taxonomists for standard genome sequencing and annotation.</title>
        <authorList>
            <consortium name="The Broad Institute Genomics Platform"/>
            <consortium name="The Broad Institute Genome Sequencing Center for Infectious Disease"/>
            <person name="Wu L."/>
            <person name="Ma J."/>
        </authorList>
    </citation>
    <scope>NUCLEOTIDE SEQUENCE [LARGE SCALE GENOMIC DNA]</scope>
    <source>
        <strain evidence="3">XZYJ18</strain>
    </source>
</reference>
<feature type="domain" description="Trypsin-co-occurring" evidence="1">
    <location>
        <begin position="9"/>
        <end position="103"/>
    </location>
</feature>
<comment type="caution">
    <text evidence="2">The sequence shown here is derived from an EMBL/GenBank/DDBJ whole genome shotgun (WGS) entry which is preliminary data.</text>
</comment>
<protein>
    <submittedName>
        <fullName evidence="2">CU044_2847 family protein</fullName>
    </submittedName>
</protein>
<dbReference type="Proteomes" id="UP001595923">
    <property type="component" value="Unassembled WGS sequence"/>
</dbReference>
<dbReference type="EMBL" id="JBHSFQ010000004">
    <property type="protein sequence ID" value="MFC4561417.1"/>
    <property type="molecule type" value="Genomic_DNA"/>
</dbReference>
<proteinExistence type="predicted"/>
<sequence>MAEIIRFTSDEGASVLVEAAGSSPGMQEVSGRDIIRAADEKFEAILGKVRELSRLIGRELGDLAAGPEEITVEMGISVNAEADVFIARAATESALTVTMTWRREGTPVTRKRH</sequence>
<dbReference type="NCBIfam" id="NF041216">
    <property type="entry name" value="CU044_2847_fam"/>
    <property type="match status" value="1"/>
</dbReference>
<keyword evidence="3" id="KW-1185">Reference proteome</keyword>
<evidence type="ECO:0000259" key="1">
    <source>
        <dbReference type="Pfam" id="PF19493"/>
    </source>
</evidence>
<evidence type="ECO:0000313" key="2">
    <source>
        <dbReference type="EMBL" id="MFC4561417.1"/>
    </source>
</evidence>
<organism evidence="2 3">
    <name type="scientific">Nocardiopsis mangrovi</name>
    <dbReference type="NCBI Taxonomy" id="1179818"/>
    <lineage>
        <taxon>Bacteria</taxon>
        <taxon>Bacillati</taxon>
        <taxon>Actinomycetota</taxon>
        <taxon>Actinomycetes</taxon>
        <taxon>Streptosporangiales</taxon>
        <taxon>Nocardiopsidaceae</taxon>
        <taxon>Nocardiopsis</taxon>
    </lineage>
</organism>
<evidence type="ECO:0000313" key="3">
    <source>
        <dbReference type="Proteomes" id="UP001595923"/>
    </source>
</evidence>
<dbReference type="Pfam" id="PF19493">
    <property type="entry name" value="Trypco1"/>
    <property type="match status" value="1"/>
</dbReference>